<dbReference type="EMBL" id="KQ423285">
    <property type="protein sequence ID" value="KOF73142.1"/>
    <property type="molecule type" value="Genomic_DNA"/>
</dbReference>
<accession>A0A0L8G819</accession>
<gene>
    <name evidence="2" type="ORF">OCBIM_22038332mg</name>
</gene>
<sequence length="52" mass="6078">MHQALKRGTMHKQAQRHNSNMLAHITLPPIQQTERKLKVMKKTTKFPASFTH</sequence>
<evidence type="ECO:0000313" key="2">
    <source>
        <dbReference type="EMBL" id="KOF73142.1"/>
    </source>
</evidence>
<organism evidence="2">
    <name type="scientific">Octopus bimaculoides</name>
    <name type="common">California two-spotted octopus</name>
    <dbReference type="NCBI Taxonomy" id="37653"/>
    <lineage>
        <taxon>Eukaryota</taxon>
        <taxon>Metazoa</taxon>
        <taxon>Spiralia</taxon>
        <taxon>Lophotrochozoa</taxon>
        <taxon>Mollusca</taxon>
        <taxon>Cephalopoda</taxon>
        <taxon>Coleoidea</taxon>
        <taxon>Octopodiformes</taxon>
        <taxon>Octopoda</taxon>
        <taxon>Incirrata</taxon>
        <taxon>Octopodidae</taxon>
        <taxon>Octopus</taxon>
    </lineage>
</organism>
<reference evidence="2" key="1">
    <citation type="submission" date="2015-07" db="EMBL/GenBank/DDBJ databases">
        <title>MeaNS - Measles Nucleotide Surveillance Program.</title>
        <authorList>
            <person name="Tran T."/>
            <person name="Druce J."/>
        </authorList>
    </citation>
    <scope>NUCLEOTIDE SEQUENCE</scope>
    <source>
        <strain evidence="2">UCB-OBI-ISO-001</strain>
        <tissue evidence="2">Gonad</tissue>
    </source>
</reference>
<proteinExistence type="predicted"/>
<evidence type="ECO:0000256" key="1">
    <source>
        <dbReference type="SAM" id="MobiDB-lite"/>
    </source>
</evidence>
<feature type="region of interest" description="Disordered" evidence="1">
    <location>
        <begin position="1"/>
        <end position="29"/>
    </location>
</feature>
<feature type="compositionally biased region" description="Basic residues" evidence="1">
    <location>
        <begin position="1"/>
        <end position="15"/>
    </location>
</feature>
<protein>
    <submittedName>
        <fullName evidence="2">Uncharacterized protein</fullName>
    </submittedName>
</protein>
<dbReference type="AlphaFoldDB" id="A0A0L8G819"/>
<name>A0A0L8G819_OCTBM</name>